<protein>
    <submittedName>
        <fullName evidence="5">L-alanine-DL-glutamate epimerase</fullName>
    </submittedName>
</protein>
<keyword evidence="2" id="KW-0479">Metal-binding</keyword>
<dbReference type="InterPro" id="IPR013342">
    <property type="entry name" value="Mandelate_racemase_C"/>
</dbReference>
<dbReference type="PANTHER" id="PTHR13794:SF58">
    <property type="entry name" value="MITOCHONDRIAL ENOLASE SUPERFAMILY MEMBER 1"/>
    <property type="match status" value="1"/>
</dbReference>
<evidence type="ECO:0000256" key="1">
    <source>
        <dbReference type="ARBA" id="ARBA00001946"/>
    </source>
</evidence>
<dbReference type="Pfam" id="PF13378">
    <property type="entry name" value="MR_MLE_C"/>
    <property type="match status" value="1"/>
</dbReference>
<reference evidence="5 6" key="1">
    <citation type="submission" date="2017-04" db="EMBL/GenBank/DDBJ databases">
        <authorList>
            <person name="Varghese N."/>
            <person name="Submissions S."/>
        </authorList>
    </citation>
    <scope>NUCLEOTIDE SEQUENCE [LARGE SCALE GENOMIC DNA]</scope>
    <source>
        <strain evidence="5 6">DSM 9789</strain>
    </source>
</reference>
<dbReference type="AlphaFoldDB" id="A0A8G2FXS8"/>
<evidence type="ECO:0000259" key="4">
    <source>
        <dbReference type="SMART" id="SM00922"/>
    </source>
</evidence>
<organism evidence="5 6">
    <name type="scientific">Picrophilus torridus (strain ATCC 700027 / DSM 9790 / JCM 10055 / NBRC 100828 / KAW 2/3)</name>
    <dbReference type="NCBI Taxonomy" id="1122961"/>
    <lineage>
        <taxon>Archaea</taxon>
        <taxon>Methanobacteriati</taxon>
        <taxon>Thermoplasmatota</taxon>
        <taxon>Thermoplasmata</taxon>
        <taxon>Thermoplasmatales</taxon>
        <taxon>Picrophilaceae</taxon>
        <taxon>Picrophilus</taxon>
    </lineage>
</organism>
<dbReference type="GO" id="GO:0016836">
    <property type="term" value="F:hydro-lyase activity"/>
    <property type="evidence" value="ECO:0007669"/>
    <property type="project" value="TreeGrafter"/>
</dbReference>
<dbReference type="InterPro" id="IPR046945">
    <property type="entry name" value="RHMD-like"/>
</dbReference>
<comment type="cofactor">
    <cofactor evidence="1">
        <name>Mg(2+)</name>
        <dbReference type="ChEBI" id="CHEBI:18420"/>
    </cofactor>
</comment>
<name>A0A8G2FXS8_PICTO</name>
<dbReference type="PANTHER" id="PTHR13794">
    <property type="entry name" value="ENOLASE SUPERFAMILY, MANDELATE RACEMASE"/>
    <property type="match status" value="1"/>
</dbReference>
<dbReference type="RefSeq" id="WP_084273152.1">
    <property type="nucleotide sequence ID" value="NZ_FWYE01000004.1"/>
</dbReference>
<dbReference type="Gene3D" id="3.30.390.10">
    <property type="entry name" value="Enolase-like, N-terminal domain"/>
    <property type="match status" value="1"/>
</dbReference>
<evidence type="ECO:0000313" key="6">
    <source>
        <dbReference type="Proteomes" id="UP000192315"/>
    </source>
</evidence>
<dbReference type="EMBL" id="FWYE01000004">
    <property type="protein sequence ID" value="SMD31462.1"/>
    <property type="molecule type" value="Genomic_DNA"/>
</dbReference>
<dbReference type="InterPro" id="IPR029065">
    <property type="entry name" value="Enolase_C-like"/>
</dbReference>
<dbReference type="InterPro" id="IPR013341">
    <property type="entry name" value="Mandelate_racemase_N_dom"/>
</dbReference>
<dbReference type="SFLD" id="SFLDG00179">
    <property type="entry name" value="mandelate_racemase"/>
    <property type="match status" value="1"/>
</dbReference>
<gene>
    <name evidence="5" type="ORF">SAMN02745355_1404</name>
</gene>
<dbReference type="SUPFAM" id="SSF54826">
    <property type="entry name" value="Enolase N-terminal domain-like"/>
    <property type="match status" value="1"/>
</dbReference>
<feature type="domain" description="Mandelate racemase/muconate lactonizing enzyme C-terminal" evidence="4">
    <location>
        <begin position="154"/>
        <end position="256"/>
    </location>
</feature>
<proteinExistence type="predicted"/>
<dbReference type="SFLD" id="SFLDS00001">
    <property type="entry name" value="Enolase"/>
    <property type="match status" value="1"/>
</dbReference>
<dbReference type="InterPro" id="IPR029017">
    <property type="entry name" value="Enolase-like_N"/>
</dbReference>
<dbReference type="GO" id="GO:0000287">
    <property type="term" value="F:magnesium ion binding"/>
    <property type="evidence" value="ECO:0007669"/>
    <property type="project" value="TreeGrafter"/>
</dbReference>
<dbReference type="InterPro" id="IPR036849">
    <property type="entry name" value="Enolase-like_C_sf"/>
</dbReference>
<dbReference type="Pfam" id="PF02746">
    <property type="entry name" value="MR_MLE_N"/>
    <property type="match status" value="1"/>
</dbReference>
<evidence type="ECO:0000256" key="3">
    <source>
        <dbReference type="ARBA" id="ARBA00022842"/>
    </source>
</evidence>
<dbReference type="Gene3D" id="3.20.20.120">
    <property type="entry name" value="Enolase-like C-terminal domain"/>
    <property type="match status" value="1"/>
</dbReference>
<evidence type="ECO:0000256" key="2">
    <source>
        <dbReference type="ARBA" id="ARBA00022723"/>
    </source>
</evidence>
<comment type="caution">
    <text evidence="5">The sequence shown here is derived from an EMBL/GenBank/DDBJ whole genome shotgun (WGS) entry which is preliminary data.</text>
</comment>
<dbReference type="SMART" id="SM00922">
    <property type="entry name" value="MR_MLE"/>
    <property type="match status" value="1"/>
</dbReference>
<evidence type="ECO:0000313" key="5">
    <source>
        <dbReference type="EMBL" id="SMD31462.1"/>
    </source>
</evidence>
<sequence>MSKIKSLERIHDENVSQQIFPYTKPTDYYKDIIGEISPAEAAMITKIVFLKLKTESGVESYISVTEPTYNYIEQIKKYITMFDVSEISKAWDFFYRTTLPTGRTGLALHAISAINLLMYDAFGKEVKKPVYDLIGGRTRKSIRAYASHLHPDKIENLQKEAEEYLNNGYKDMKMRFIASPADVYAIDKNIELVKAVRDVIGYSINLAGDFWMSLNYNFAYKMLKALEKYELAWIEEPLLPDDFNGYKNLVKKVNISISAGEHHYHVYDFKRLLDCGVMILQPDATWVGGITPMKKIAGLAEAYGAQVIPHAGNIYNLHFIISEPEAVTPISEYLTRYRDWMEQHIVNVPRPVRAHFELNDSPGFGIKYDLE</sequence>
<dbReference type="GO" id="GO:0016052">
    <property type="term" value="P:carbohydrate catabolic process"/>
    <property type="evidence" value="ECO:0007669"/>
    <property type="project" value="TreeGrafter"/>
</dbReference>
<dbReference type="SUPFAM" id="SSF51604">
    <property type="entry name" value="Enolase C-terminal domain-like"/>
    <property type="match status" value="1"/>
</dbReference>
<accession>A0A8G2FXS8</accession>
<keyword evidence="3" id="KW-0460">Magnesium</keyword>
<dbReference type="Proteomes" id="UP000192315">
    <property type="component" value="Unassembled WGS sequence"/>
</dbReference>
<keyword evidence="6" id="KW-1185">Reference proteome</keyword>